<proteinExistence type="predicted"/>
<feature type="coiled-coil region" evidence="1">
    <location>
        <begin position="63"/>
        <end position="90"/>
    </location>
</feature>
<dbReference type="PROSITE" id="PS50994">
    <property type="entry name" value="INTEGRASE"/>
    <property type="match status" value="1"/>
</dbReference>
<protein>
    <submittedName>
        <fullName evidence="3">IS3 family transposase</fullName>
    </submittedName>
</protein>
<dbReference type="InterPro" id="IPR050900">
    <property type="entry name" value="Transposase_IS3/IS150/IS904"/>
</dbReference>
<keyword evidence="1" id="KW-0175">Coiled coil</keyword>
<feature type="domain" description="Integrase catalytic" evidence="2">
    <location>
        <begin position="221"/>
        <end position="384"/>
    </location>
</feature>
<dbReference type="GO" id="GO:0006313">
    <property type="term" value="P:DNA transposition"/>
    <property type="evidence" value="ECO:0007669"/>
    <property type="project" value="InterPro"/>
</dbReference>
<dbReference type="InterPro" id="IPR036397">
    <property type="entry name" value="RNaseH_sf"/>
</dbReference>
<reference evidence="3" key="1">
    <citation type="submission" date="2024-03" db="EMBL/GenBank/DDBJ databases">
        <title>Deinococcus weizhi sp. nov., isolated from human skin.</title>
        <authorList>
            <person name="Wei Z."/>
            <person name="Tian F."/>
            <person name="Yang C."/>
            <person name="Xin L.T."/>
            <person name="Wen Z.J."/>
            <person name="Lan K.C."/>
            <person name="Yu L."/>
            <person name="Zhe W."/>
            <person name="Dan F.D."/>
            <person name="Jun W."/>
            <person name="Rui Z."/>
            <person name="Yong X.J."/>
            <person name="Ting Y."/>
            <person name="Wei X."/>
            <person name="Xu Z.G."/>
            <person name="Xin Z."/>
            <person name="Dong F.G."/>
            <person name="Ni X.M."/>
            <person name="Zheng M.G."/>
            <person name="Chun Y."/>
            <person name="Qian W.X."/>
        </authorList>
    </citation>
    <scope>NUCLEOTIDE SEQUENCE</scope>
    <source>
        <strain evidence="3">VB142</strain>
    </source>
</reference>
<evidence type="ECO:0000259" key="2">
    <source>
        <dbReference type="PROSITE" id="PS50994"/>
    </source>
</evidence>
<gene>
    <name evidence="3" type="ORF">WDJ50_14675</name>
</gene>
<dbReference type="SUPFAM" id="SSF46689">
    <property type="entry name" value="Homeodomain-like"/>
    <property type="match status" value="1"/>
</dbReference>
<accession>A0AAU6Q7H5</accession>
<dbReference type="Gene3D" id="3.30.420.10">
    <property type="entry name" value="Ribonuclease H-like superfamily/Ribonuclease H"/>
    <property type="match status" value="1"/>
</dbReference>
<organism evidence="3">
    <name type="scientific">Deinococcus sp. VB142</name>
    <dbReference type="NCBI Taxonomy" id="3112952"/>
    <lineage>
        <taxon>Bacteria</taxon>
        <taxon>Thermotogati</taxon>
        <taxon>Deinococcota</taxon>
        <taxon>Deinococci</taxon>
        <taxon>Deinococcales</taxon>
        <taxon>Deinococcaceae</taxon>
        <taxon>Deinococcus</taxon>
    </lineage>
</organism>
<evidence type="ECO:0000256" key="1">
    <source>
        <dbReference type="SAM" id="Coils"/>
    </source>
</evidence>
<dbReference type="Gene3D" id="1.10.10.60">
    <property type="entry name" value="Homeodomain-like"/>
    <property type="match status" value="1"/>
</dbReference>
<dbReference type="InterPro" id="IPR012337">
    <property type="entry name" value="RNaseH-like_sf"/>
</dbReference>
<dbReference type="Pfam" id="PF13276">
    <property type="entry name" value="HTH_21"/>
    <property type="match status" value="1"/>
</dbReference>
<dbReference type="NCBIfam" id="NF033516">
    <property type="entry name" value="transpos_IS3"/>
    <property type="match status" value="1"/>
</dbReference>
<dbReference type="PANTHER" id="PTHR46889:SF4">
    <property type="entry name" value="TRANSPOSASE INSO FOR INSERTION SEQUENCE ELEMENT IS911B-RELATED"/>
    <property type="match status" value="1"/>
</dbReference>
<dbReference type="GO" id="GO:0004803">
    <property type="term" value="F:transposase activity"/>
    <property type="evidence" value="ECO:0007669"/>
    <property type="project" value="InterPro"/>
</dbReference>
<dbReference type="InterPro" id="IPR001584">
    <property type="entry name" value="Integrase_cat-core"/>
</dbReference>
<dbReference type="PANTHER" id="PTHR46889">
    <property type="entry name" value="TRANSPOSASE INSF FOR INSERTION SEQUENCE IS3B-RELATED"/>
    <property type="match status" value="1"/>
</dbReference>
<sequence length="386" mass="44191">MTTRKTYTAEFKRQAIDLAAREDVGPIRAARDLGISTSVLYRWRLQAQKAGQAAFPGQGRSTLTPQEQEIQRLRKEVEILRQEREILKKAAAFFAKGKSLRFAFIAAHLNVFRLDIMCRVLQVTPSGFRNWRRRPCSTRNIEDEHLKLLIEDIHGQHKGRYGAPRIQIELAEQGHHHSVRRIARLMRDLGLYGKTRRKFVKTTDSKHALPVAPNLLDRNFTPEAPNAVWASDITYIPTKEGWLYLAVTMDLFARTIVGWSMDCTITAELPLSALNMAVSRRNPPAGVIHHSDRGSQYASQVFQSALRENEMLCSMSRKGDCWDNAVVESFFETLKRELVDGCVYRSHEEARNAIFEYVEVYYNRKRRHSSLGYLTPLEAECQATAA</sequence>
<dbReference type="SUPFAM" id="SSF53098">
    <property type="entry name" value="Ribonuclease H-like"/>
    <property type="match status" value="1"/>
</dbReference>
<dbReference type="InterPro" id="IPR048020">
    <property type="entry name" value="Transpos_IS3"/>
</dbReference>
<dbReference type="Pfam" id="PF00665">
    <property type="entry name" value="rve"/>
    <property type="match status" value="1"/>
</dbReference>
<evidence type="ECO:0000313" key="3">
    <source>
        <dbReference type="EMBL" id="WYF46311.1"/>
    </source>
</evidence>
<dbReference type="InterPro" id="IPR002514">
    <property type="entry name" value="Transposase_8"/>
</dbReference>
<dbReference type="RefSeq" id="WP_339097781.1">
    <property type="nucleotide sequence ID" value="NZ_CP149783.1"/>
</dbReference>
<dbReference type="GO" id="GO:0003677">
    <property type="term" value="F:DNA binding"/>
    <property type="evidence" value="ECO:0007669"/>
    <property type="project" value="InterPro"/>
</dbReference>
<dbReference type="Pfam" id="PF01527">
    <property type="entry name" value="HTH_Tnp_1"/>
    <property type="match status" value="1"/>
</dbReference>
<dbReference type="EMBL" id="CP149783">
    <property type="protein sequence ID" value="WYF46311.1"/>
    <property type="molecule type" value="Genomic_DNA"/>
</dbReference>
<dbReference type="AlphaFoldDB" id="A0AAU6Q7H5"/>
<dbReference type="Pfam" id="PF13333">
    <property type="entry name" value="rve_2"/>
    <property type="match status" value="1"/>
</dbReference>
<name>A0AAU6Q7H5_9DEIO</name>
<dbReference type="GO" id="GO:0015074">
    <property type="term" value="P:DNA integration"/>
    <property type="evidence" value="ECO:0007669"/>
    <property type="project" value="InterPro"/>
</dbReference>
<dbReference type="InterPro" id="IPR009057">
    <property type="entry name" value="Homeodomain-like_sf"/>
</dbReference>
<dbReference type="InterPro" id="IPR025948">
    <property type="entry name" value="HTH-like_dom"/>
</dbReference>